<protein>
    <submittedName>
        <fullName evidence="1">Uncharacterized protein</fullName>
    </submittedName>
</protein>
<dbReference type="Proteomes" id="UP000176532">
    <property type="component" value="Unassembled WGS sequence"/>
</dbReference>
<evidence type="ECO:0000313" key="1">
    <source>
        <dbReference type="EMBL" id="OGH68046.1"/>
    </source>
</evidence>
<reference evidence="1 2" key="1">
    <citation type="journal article" date="2016" name="Nat. Commun.">
        <title>Thousands of microbial genomes shed light on interconnected biogeochemical processes in an aquifer system.</title>
        <authorList>
            <person name="Anantharaman K."/>
            <person name="Brown C.T."/>
            <person name="Hug L.A."/>
            <person name="Sharon I."/>
            <person name="Castelle C.J."/>
            <person name="Probst A.J."/>
            <person name="Thomas B.C."/>
            <person name="Singh A."/>
            <person name="Wilkins M.J."/>
            <person name="Karaoz U."/>
            <person name="Brodie E.L."/>
            <person name="Williams K.H."/>
            <person name="Hubbard S.S."/>
            <person name="Banfield J.F."/>
        </authorList>
    </citation>
    <scope>NUCLEOTIDE SEQUENCE [LARGE SCALE GENOMIC DNA]</scope>
</reference>
<dbReference type="AlphaFoldDB" id="A0A1F6M8U0"/>
<gene>
    <name evidence="1" type="ORF">A3C15_00635</name>
</gene>
<dbReference type="EMBL" id="MFQD01000018">
    <property type="protein sequence ID" value="OGH68046.1"/>
    <property type="molecule type" value="Genomic_DNA"/>
</dbReference>
<evidence type="ECO:0000313" key="2">
    <source>
        <dbReference type="Proteomes" id="UP000176532"/>
    </source>
</evidence>
<organism evidence="1 2">
    <name type="scientific">Candidatus Magasanikbacteria bacterium RIFCSPHIGHO2_02_FULL_50_9b</name>
    <dbReference type="NCBI Taxonomy" id="1798682"/>
    <lineage>
        <taxon>Bacteria</taxon>
        <taxon>Candidatus Magasanikiibacteriota</taxon>
    </lineage>
</organism>
<dbReference type="STRING" id="1798682.A3C15_00635"/>
<comment type="caution">
    <text evidence="1">The sequence shown here is derived from an EMBL/GenBank/DDBJ whole genome shotgun (WGS) entry which is preliminary data.</text>
</comment>
<name>A0A1F6M8U0_9BACT</name>
<proteinExistence type="predicted"/>
<sequence length="149" mass="16787">MQGVYPSETAIINRDHERIPFTITPKDRAETQKQITNILAVMHGEKPPLRLTSSCKNSPWYHECVQEAQAADDIALIYNLDARSHDALRGAGVHTIHDAARMDVAGLPKIPFASAAKLERAREHAHTGHVRFDPDSTRNPFPQFFWIQP</sequence>
<accession>A0A1F6M8U0</accession>